<evidence type="ECO:0000313" key="2">
    <source>
        <dbReference type="EMBL" id="KAK9689593.1"/>
    </source>
</evidence>
<dbReference type="Proteomes" id="UP001443914">
    <property type="component" value="Unassembled WGS sequence"/>
</dbReference>
<dbReference type="EMBL" id="JBDFQZ010000009">
    <property type="protein sequence ID" value="KAK9689593.1"/>
    <property type="molecule type" value="Genomic_DNA"/>
</dbReference>
<gene>
    <name evidence="2" type="ORF">RND81_09G069900</name>
</gene>
<keyword evidence="3" id="KW-1185">Reference proteome</keyword>
<feature type="chain" id="PRO_5043430136" description="Secreted protein" evidence="1">
    <location>
        <begin position="27"/>
        <end position="68"/>
    </location>
</feature>
<feature type="signal peptide" evidence="1">
    <location>
        <begin position="1"/>
        <end position="26"/>
    </location>
</feature>
<protein>
    <recommendedName>
        <fullName evidence="4">Secreted protein</fullName>
    </recommendedName>
</protein>
<dbReference type="AlphaFoldDB" id="A0AAW1IJN6"/>
<evidence type="ECO:0000313" key="3">
    <source>
        <dbReference type="Proteomes" id="UP001443914"/>
    </source>
</evidence>
<sequence length="68" mass="7645">MLMCLVAFVKLLLLWLSLLPIAVVRSSHLLYATCSTYQLAPTTASRCLLAGLENIVFYWRKASSIQNK</sequence>
<accession>A0AAW1IJN6</accession>
<evidence type="ECO:0000256" key="1">
    <source>
        <dbReference type="SAM" id="SignalP"/>
    </source>
</evidence>
<proteinExistence type="predicted"/>
<keyword evidence="1" id="KW-0732">Signal</keyword>
<organism evidence="2 3">
    <name type="scientific">Saponaria officinalis</name>
    <name type="common">Common soapwort</name>
    <name type="synonym">Lychnis saponaria</name>
    <dbReference type="NCBI Taxonomy" id="3572"/>
    <lineage>
        <taxon>Eukaryota</taxon>
        <taxon>Viridiplantae</taxon>
        <taxon>Streptophyta</taxon>
        <taxon>Embryophyta</taxon>
        <taxon>Tracheophyta</taxon>
        <taxon>Spermatophyta</taxon>
        <taxon>Magnoliopsida</taxon>
        <taxon>eudicotyledons</taxon>
        <taxon>Gunneridae</taxon>
        <taxon>Pentapetalae</taxon>
        <taxon>Caryophyllales</taxon>
        <taxon>Caryophyllaceae</taxon>
        <taxon>Caryophylleae</taxon>
        <taxon>Saponaria</taxon>
    </lineage>
</organism>
<evidence type="ECO:0008006" key="4">
    <source>
        <dbReference type="Google" id="ProtNLM"/>
    </source>
</evidence>
<comment type="caution">
    <text evidence="2">The sequence shown here is derived from an EMBL/GenBank/DDBJ whole genome shotgun (WGS) entry which is preliminary data.</text>
</comment>
<name>A0AAW1IJN6_SAPOF</name>
<reference evidence="2" key="1">
    <citation type="submission" date="2024-03" db="EMBL/GenBank/DDBJ databases">
        <title>WGS assembly of Saponaria officinalis var. Norfolk2.</title>
        <authorList>
            <person name="Jenkins J."/>
            <person name="Shu S."/>
            <person name="Grimwood J."/>
            <person name="Barry K."/>
            <person name="Goodstein D."/>
            <person name="Schmutz J."/>
            <person name="Leebens-Mack J."/>
            <person name="Osbourn A."/>
        </authorList>
    </citation>
    <scope>NUCLEOTIDE SEQUENCE [LARGE SCALE GENOMIC DNA]</scope>
    <source>
        <strain evidence="2">JIC</strain>
    </source>
</reference>